<keyword evidence="2" id="KW-1185">Reference proteome</keyword>
<evidence type="ECO:0000313" key="2">
    <source>
        <dbReference type="Proteomes" id="UP000199698"/>
    </source>
</evidence>
<organism evidence="1 2">
    <name type="scientific">Gilliamella intestini</name>
    <dbReference type="NCBI Taxonomy" id="1798183"/>
    <lineage>
        <taxon>Bacteria</taxon>
        <taxon>Pseudomonadati</taxon>
        <taxon>Pseudomonadota</taxon>
        <taxon>Gammaproteobacteria</taxon>
        <taxon>Orbales</taxon>
        <taxon>Orbaceae</taxon>
        <taxon>Gilliamella</taxon>
    </lineage>
</organism>
<dbReference type="OrthoDB" id="7065966at2"/>
<evidence type="ECO:0000313" key="1">
    <source>
        <dbReference type="EMBL" id="SCB82773.1"/>
    </source>
</evidence>
<accession>A0A1C3ZKC1</accession>
<name>A0A1C3ZKC1_9GAMM</name>
<protein>
    <recommendedName>
        <fullName evidence="3">Transposase</fullName>
    </recommendedName>
</protein>
<dbReference type="AlphaFoldDB" id="A0A1C3ZKC1"/>
<dbReference type="EMBL" id="FMBA01000005">
    <property type="protein sequence ID" value="SCB82773.1"/>
    <property type="molecule type" value="Genomic_DNA"/>
</dbReference>
<evidence type="ECO:0008006" key="3">
    <source>
        <dbReference type="Google" id="ProtNLM"/>
    </source>
</evidence>
<gene>
    <name evidence="1" type="ORF">GA0061080_100539</name>
</gene>
<dbReference type="Proteomes" id="UP000199698">
    <property type="component" value="Unassembled WGS sequence"/>
</dbReference>
<reference evidence="2" key="1">
    <citation type="submission" date="2016-08" db="EMBL/GenBank/DDBJ databases">
        <authorList>
            <person name="Varghese N."/>
            <person name="Submissions Spin"/>
        </authorList>
    </citation>
    <scope>NUCLEOTIDE SEQUENCE [LARGE SCALE GENOMIC DNA]</scope>
    <source>
        <strain evidence="2">R-53144</strain>
    </source>
</reference>
<proteinExistence type="predicted"/>
<sequence length="248" mass="28827">MYHSILPNEQHSAAERFLQRVPKLIATSPLCRRLKPVALLIDIAPMTLIALPHSLIANKFNLSPRAAQRRDNVIRHWLAQYEPDLYQAVLNLTQSMPAEVSRQAQAFKSWLAELLDTSDMPCDYCGSLSTVRIGHRLNFRCRTCRRTFNPLKKYYLDKLSHCERWLPFIDLLLQGETLKTINQQLGINTDTAAKWQRYFLGIMELQGFLVLANYCQVKRRQRCRQIWLDIHTGDTFLPTGKSHFRSKS</sequence>
<dbReference type="RefSeq" id="WP_091120330.1">
    <property type="nucleotide sequence ID" value="NZ_FMBA01000005.1"/>
</dbReference>